<dbReference type="InterPro" id="IPR000713">
    <property type="entry name" value="Mur_ligase_N"/>
</dbReference>
<evidence type="ECO:0000256" key="25">
    <source>
        <dbReference type="ARBA" id="ARBA00023284"/>
    </source>
</evidence>
<dbReference type="NCBIfam" id="TIGR00065">
    <property type="entry name" value="ftsZ"/>
    <property type="match status" value="1"/>
</dbReference>
<dbReference type="SMART" id="SM00865">
    <property type="entry name" value="Tubulin_C"/>
    <property type="match status" value="1"/>
</dbReference>
<keyword evidence="27" id="KW-0961">Cell wall biogenesis/degradation</keyword>
<dbReference type="SUPFAM" id="SSF52490">
    <property type="entry name" value="Tubulin nucleotide-binding domain-like"/>
    <property type="match status" value="1"/>
</dbReference>
<dbReference type="Pfam" id="PF08245">
    <property type="entry name" value="Mur_ligase_M"/>
    <property type="match status" value="4"/>
</dbReference>
<feature type="region of interest" description="Disordered" evidence="33">
    <location>
        <begin position="2968"/>
        <end position="2989"/>
    </location>
</feature>
<dbReference type="GO" id="GO:0003924">
    <property type="term" value="F:GTPase activity"/>
    <property type="evidence" value="ECO:0007669"/>
    <property type="project" value="InterPro"/>
</dbReference>
<dbReference type="PROSITE" id="PS51352">
    <property type="entry name" value="THIOREDOXIN_2"/>
    <property type="match status" value="1"/>
</dbReference>
<dbReference type="SUPFAM" id="SSF53067">
    <property type="entry name" value="Actin-like ATPase domain"/>
    <property type="match status" value="2"/>
</dbReference>
<dbReference type="SUPFAM" id="SSF53244">
    <property type="entry name" value="MurD-like peptide ligases, peptide-binding domain"/>
    <property type="match status" value="3"/>
</dbReference>
<feature type="region of interest" description="Disordered" evidence="33">
    <location>
        <begin position="1"/>
        <end position="33"/>
    </location>
</feature>
<keyword evidence="19" id="KW-0133">Cell shape</keyword>
<evidence type="ECO:0000256" key="24">
    <source>
        <dbReference type="ARBA" id="ARBA00023211"/>
    </source>
</evidence>
<feature type="compositionally biased region" description="Basic and acidic residues" evidence="33">
    <location>
        <begin position="584"/>
        <end position="596"/>
    </location>
</feature>
<evidence type="ECO:0000256" key="31">
    <source>
        <dbReference type="PIRSR" id="PIRSR637944-1"/>
    </source>
</evidence>
<dbReference type="HAMAP" id="MF_02019">
    <property type="entry name" value="MurF"/>
    <property type="match status" value="1"/>
</dbReference>
<dbReference type="GO" id="GO:0008763">
    <property type="term" value="F:UDP-N-acetylmuramate-L-alanine ligase activity"/>
    <property type="evidence" value="ECO:0007669"/>
    <property type="project" value="UniProtKB-EC"/>
</dbReference>
<evidence type="ECO:0000256" key="3">
    <source>
        <dbReference type="ARBA" id="ARBA00004752"/>
    </source>
</evidence>
<feature type="compositionally biased region" description="Basic residues" evidence="33">
    <location>
        <begin position="3211"/>
        <end position="3226"/>
    </location>
</feature>
<feature type="compositionally biased region" description="Basic and acidic residues" evidence="33">
    <location>
        <begin position="1908"/>
        <end position="1931"/>
    </location>
</feature>
<dbReference type="PANTHER" id="PTHR43445">
    <property type="entry name" value="UDP-N-ACETYLMURAMATE--L-ALANINE LIGASE-RELATED"/>
    <property type="match status" value="1"/>
</dbReference>
<feature type="domain" description="Thioredoxin" evidence="35">
    <location>
        <begin position="5146"/>
        <end position="5310"/>
    </location>
</feature>
<dbReference type="Gene3D" id="3.40.50.720">
    <property type="entry name" value="NAD(P)-binding Rossmann-like Domain"/>
    <property type="match status" value="2"/>
</dbReference>
<feature type="region of interest" description="Disordered" evidence="33">
    <location>
        <begin position="633"/>
        <end position="770"/>
    </location>
</feature>
<dbReference type="FunFam" id="3.40.50.1440:FF:000001">
    <property type="entry name" value="Cell division protein FtsZ"/>
    <property type="match status" value="1"/>
</dbReference>
<comment type="catalytic activity">
    <reaction evidence="30">
        <text>UDP-N-acetyl-alpha-D-muramate + L-alanine + ATP = UDP-N-acetyl-alpha-D-muramoyl-L-alanine + ADP + phosphate + H(+)</text>
        <dbReference type="Rhea" id="RHEA:23372"/>
        <dbReference type="ChEBI" id="CHEBI:15378"/>
        <dbReference type="ChEBI" id="CHEBI:30616"/>
        <dbReference type="ChEBI" id="CHEBI:43474"/>
        <dbReference type="ChEBI" id="CHEBI:57972"/>
        <dbReference type="ChEBI" id="CHEBI:70757"/>
        <dbReference type="ChEBI" id="CHEBI:83898"/>
        <dbReference type="ChEBI" id="CHEBI:456216"/>
        <dbReference type="EC" id="6.3.2.8"/>
    </reaction>
</comment>
<dbReference type="InterPro" id="IPR020823">
    <property type="entry name" value="Cell_div_FtsA"/>
</dbReference>
<dbReference type="GO" id="GO:0008168">
    <property type="term" value="F:methyltransferase activity"/>
    <property type="evidence" value="ECO:0007669"/>
    <property type="project" value="InterPro"/>
</dbReference>
<sequence>MRGPPHAHPPSRWLRHAVSPSRVGTASPADNPMAHAGARLATHLPRLRHRCRTRHGGPHPGRPRTARCRRHRPRSHADGDGLALRDLGRRQNGGKRAAGGRRRHPRCPGQFFFLRYPVMTTTTVPELAVPEFQHRTVLLDEAVDALALSGARANGVFVDGTFGRGGHSRLILSRLGASARLIAFDKDPQAIATAEQIDDPRFTIVHDSFATMRTALAERGVGQADGILLDLGISSPQVDDAARGFSFRNDGPLDMRMDTTRGMSAAQWLAIENEQTLEKVIKEYGEERFAFQIAKAIVARRAVEPISTTRQLAALVAGAVKTREKGKDPATRTFQAIRIFINKELEDLEIGLTEAYASLAPGGIMAIISFHSLEDRMVKRFFASKANVEQPDRRLPIRARERQDQRRAGHAAGGLRPGAGQRPVPGAPPVHRTGTHAVAGAPARHRMGPAAAGPVDAGQARTHRRNRPGRPGHDAAHRGAHAEPGAGGAPARLAFARGAVRVVLRLCRAGRTRHVAAGRLHPVPAKAGRDPLRPHARIARHARQDHRPRWPGAGVVGARQGHLGDSGRRPERARGKTAPAGQAARHEQRRPAEKTRFRPRLRVPETPGGAGRLRADHEARYRRRLHPQGIQALLPAGRSDHPRGGLHQRGRRGPGIDGTGAAKKPGRPAGQPPRDQGPPGPHRRRHRIDPRAARRQGPHAVHRQQDPVHRLHPDQGSGREVQGQGRRRRGAGRAHGRGAGAGQLPDLQPQRPLQAHGRAIAQPRDDRHLRAGIVDETVPGRDGARRQEGHAAYHVRHRQRLDGPVGDVYQGRFRPAAQMGLPRRRGRPRASVQIVASDRTRQHELWPGYLGLADPAGARLPDPGAQWRHHSAVVPEGERSAARHPGDQPENGRRNARDAGNGHAARRLRRQGAGARLPRGRQDRHRAEVHRRPLFAHQVHRQLRRHGADVGPALHHRRHDRRAERPSQIRRRREHVTTFNFDPLAGVPAIADTIRKLAPGAQLTSDSRRVAPGDVFFAFAEGRAFIEAAVAQGAALVVYDPAGYTWPAHLTVAQLAVDHLKQVAGPVAQAFYGRPDSAMFTVGVTGTNGKTSTAVWLGQALSRGGEPAAVIGTLGVGVFRARGDVDYDVTGYTTPDAVLLARTLAGLRDQEAKGAKAAKSLAIEVSSIGLDQHRVAGMHFDVAVFTNLTRDHLDYHGDMAAYEAAKVKLFDWPGLKTAVVNLDDPMGLRLVAHLKSKPALAGAFPLIGYTLRDPASQPDIDDVLILRASQLRSGRTGGTEFHLDCALGMALVKTRLVGAFNISNALGVMGALLARGLGLRAAIEAVEALEPAPGRMQLVGGQDAPMIVIDYAHTPDALEKTLAALRPVATDRGGQLWCVFGCGGDRDPGKRNQGQEAALLGYRSRATGAVGPFDHDEDELMRAVVAQILPFLTGATLAGAGDAASVTSIEFDGVSTDSRTVAAGALFVALRGDVFDAHAFLAQVAEKGVAAVVVEEVPAGLTVPAIVVPDTLAALGQIANYWRSQFAVPVIGVTGSNGKTTVKEMIAGILAAAHGEAGRLATRGNLNNEIGVPLTLFRMDAQQQSAVIEMGMNHPGEIARLAAIAAPTIAMVNNAQREHQEFMHTVEAVARENGAVLAALPADGVAVFPHGDDYTPIWDELAAGRRVLRFGLIRDAEVSCTFRPNDFGNEMFITVAEADKDAAQFFVNLQAAGEHNVRNALAAVACTYAAGIALEKIKLGLDTFAPVSGRLQQKTAANGAVVIDDTYNANPDSVRAAIDVLAQAAAPRVLVLGDMGEVGTQGREFHEEIGAYAQNKGIEQVLVTGELASHMRGDAIRHFEQFDALLSAVDAAATSQATEVTNHAALARSVFPGRDRPAPGLQLHHLPRRGRSSHRLADRPGRRSGRHPHADGHEVRASRAHGRSADAPEKTRHPHHGRRADTDRHRRVHPAVVRPVQSPDLARAGGDAGLWRHRLGGRLPQGGQPGPGGHALGRKILLAVAGRPGRRVLSGVLGVRPERRQDHQLPAGRVGLHRADVLRDRRHQQRGELHRWSRRPGHHADHPGRFGSGPVRVPDRQLHVFEVPPDSAHSRRGRTDYLLRRAGWRRSRLFVVQHPSGPGVHGRRGRAGAGRRAGHRRRDRAPGDRTVHHGRHFRGGDGVRNHAGRLVQVHQEALWCGPPRIPDGALAPPLRTKRLERDPGRRALLDHHDDAGVGWLVYPEAAMIYDGKNALVLGLGESGLAMALWLARSGARVRVADTREAPERLPALQAAVPGVEFVAGAFDAALLEGVDFVTVSPGLAPGRELAVIAPAAAAAGIAVWGEIELFAQALESLKNERAYAPKIIAITGTNGKTTVTTLVGQLCERAGKSVRVAGNISPAALDVLREVLDNEAADSPASGLSAQLPDIWVLELSSFQLETTFTLEAHAATVLNVTQDHLDWHGDMPSYAAAKHRIFAHDTVRVLNRDDATVMRMASHSGHYGNNVSFGTDAPAEERAAAAARRDHGEKPDAGRRAADPRRAQCRQRAGRAGAVPRHRPATGAAAARPARLSRPAAPGRTGGRHRRRRILRRQQGHQRGRHRGRLEWPGQGVYGRRPAPGGDHGRRRQGPGFRAAGRTGVALRPRRAADRPRCAAVTHGLAGHRRGAGRMRRRPAAGGHARARPGARRRRRAAVARMRQYGHVQELRASRPEIDGDADRQPRAPVQNDGVRPAAGLGHAAAHAAGDGDGVFGVDLAARFAALLQLRALAEYLLPAAPGHVRGGVADPRPVRVPHPYRHLAEVGAVPVHRHPGAAGDGADPGPGLRGERQPPLAVAGGDQDPAVGTDEGGGGAVRGRLHGAQAGIHAQADQGLPADGGGSRFCRFAAAARTRPGRVRRDRLRHHGHPVPGRDQRRLVRRHRRDAGGDLRLHHRAVQVPPRALFRLSQPVGGEQCAQQGIPAHALADRVRPRRNLRRRFGRQRGKAALPARGAYRLPDGGDRRGAGPGRRAGGDRAVLLDRQARVRHRPPGHCHRPDLCGTDRQGYRHLDRRADVHQHGREPGPPAHQGIDPAAHELRRHGRDYETTDDHGGRHRRPHFPRPGDCADHARARLGSDMAGHSGRHGAGPGAQTWHRHGQHRLYRHARQGLEALAGRRPENGEGVRGLLRLYRPAPARCHPGHGRLRYGTGRPDGEDARRAAGIGERGRRAAVVEQDAGAVRGARDPGPARTDRTVRRPQRRIAHPGRRRQPGRQGAQRQPACRAGADSRRTSAGRDAPVGQEAYRRLARVVRAGGRAGERGRLHRRHGRRLCAGGRGDLPRRRHHGVGADRRRRGQRAGAAGGGHHQPPARQRAVDGETERGDPHAADGNERAKRGGAAGNTHPHRVPDHGHEGAPGRQARCQRGDRAVRNIHFVGIGGSGMSGIAEVLLTLGYSVSGSDLGSNAVTQRLADMGAKVFQGHATENIGAADAVVTSTAVQQDNPELVAARARKVPIVPRAVMLGELMRLKRGIAIAGTHGKTTTTSLVASVLAQGGLDPTFVIGGRLTAAGANAKLGTGDYLVAEADESDASFLNLTPMIEVITNIDADHMDTYEHDFEKLKQAFVHFTHRLPFYGRAMLCIDDPHVRAIIPHVTKPVTTYGFHEDAEVRAVNARAVGVEMHFTVLQEGYPDLDVVLNQPGLHNVQNACSAIAIAREIGIEDHHTQAGLAGFGGVGRRFTRYGEVAIPAGGTFALVDDFGHHPVETEVTLAAARAAYPGRRLVLAFQPHRYSRTRDLFEDFVKVLGAPDVLVLAEVYAAGEAPIVAADGRSLAHALRARGKIEPIFVENIGDMPETIMSVVRDGDVVITMGAGAISAALGKVGVLFGGRSAEREVSLMSGSGVLKALQSKGVDAHGFDTGERSLAELAAEKFDRVFIALHGRYGEDGSLQGALELLGIPYTGSGVMASAVAMDKITTKILWLAAGLPTPRYAVIDASSDLDAVSADLGLPLIVKPPHEGSTIGITKVELAADFKAACDIAAAIDDAVLAEEFVTGREFTVAVLGAGPTARALPIVEIVAPAGNYDYQNKYFSDDTRYICPAVLPAELTAEMQRIAVAAYRNIGCEGWGRVDVLLRERDQQPFLLEVNTSPGMTGHSLVPMAARAEGMSYEDLRAAGMHRRRRVVGGAASRLRPAHDPRREHGPRRAAARESAHPAQQLPVAFEGQLLHRQPGRRAPGVRGSAVGAARNGAARVAQPADRHAGRARGAGHMGRGWPPAVDQGRCLYRQPGGGGRGSRAAGIRRPGRQRARSAVALRRVARLVCAAQAGAAGAVAVEPLCVDREKSNMTKDAKNLIVGLDIGTSKVVAVVAEVMGDGRHEVIGLGQHESKGLKKGVVVNIEATVESIQRALEEAELMADCKIRNVYAGIAGSHIRSFNSSGMVAIKEKEVTATDVARVIETAKAVNIPTDQQLLHTVPQEFIVDSQEDVREPIGMSGIRLEVKVHIVTGAVSAVQNIVKCVRRCGLEVSDLILQPMASADAVLTTDEKELGVVLIDIGGGTTDVAVFSDGAIRHTAVIPIAGDQITNDVAMALRTPTAEAEEIKIRFGVAKQVLADPGETLEVPGLGDRGPRTLSRQALAAVIEPRVEELFAMVHQVVRESGYEGVLSSGIVLTGGTAIMPGMVEMAEDIFLRPARLGTPDYRGQLADVVRSPRYATVLGLLLEAKKQYLRGHIVTRQDGSVKAVWQRMKECSPTTMRTGAWKRQTDREHIMEFDMVDNAALGTVIKVVGVGGAGGNAVQHMINKGMSGVEFIAANTDAQALATSRADNIIQIGETGLGAGMKPDVGRKLAEESRARIEDALRGAHMVFIAAGMGGGTGTGAAPIVAEVAKSLGALTVAVVSKPFSHEGQKCMDIADEGLEQLSANVDSLIVILNEKLEEIYEDESLIEWLQHADDVLNNAVAGIAEIINVPGHINVDFNDVKTIMGEQGKAMMGTATASGVDRARIAAEQAVASPLLDGVDLSGARGVLVNVTASRGLKGKEIKEVMAAVRAFAAPDASIAQGIAYDDTMGDEIRVTVVATGLGKNKKHVQLVPQQMLRTGTNNSPLMPSAGMGGAAAGVSMGSTGVMGSGAAGFDGMKAPAVWRRESASEQAYILRRPPAKARRFRHTALSQPRASRLFFVPTFYKGVTMTIKIGDQLPEGTLSEFIDTETEGCALGPNTFNVQDLVKGKKIAIFGLPGAYTPTCSAQHVPGYVKHADELKAKGVDEIWCISVNDAFVMGAWGRDQQATGIVRMMADGNAAYSKALGLDADFSKHGMGTRSQRYSLLVEDGKVTQLNVEQGGKFEVSNAETLLGQL</sequence>
<dbReference type="Gene3D" id="3.40.50.20">
    <property type="match status" value="1"/>
</dbReference>
<evidence type="ECO:0000256" key="1">
    <source>
        <dbReference type="ARBA" id="ARBA00001711"/>
    </source>
</evidence>
<feature type="region of interest" description="Disordered" evidence="33">
    <location>
        <begin position="3156"/>
        <end position="3256"/>
    </location>
</feature>
<dbReference type="InterPro" id="IPR003008">
    <property type="entry name" value="Tubulin_FtsZ_GTPase"/>
</dbReference>
<feature type="region of interest" description="Disordered" evidence="33">
    <location>
        <begin position="50"/>
        <end position="104"/>
    </location>
</feature>
<dbReference type="Pfam" id="PF12327">
    <property type="entry name" value="FtsZ_C"/>
    <property type="match status" value="1"/>
</dbReference>
<reference evidence="36" key="1">
    <citation type="journal article" date="2019" name="Sci. Rep.">
        <title>Draft genome of Tanacetum cinerariifolium, the natural source of mosquito coil.</title>
        <authorList>
            <person name="Yamashiro T."/>
            <person name="Shiraishi A."/>
            <person name="Satake H."/>
            <person name="Nakayama K."/>
        </authorList>
    </citation>
    <scope>NUCLEOTIDE SEQUENCE</scope>
</reference>
<proteinExistence type="inferred from homology"/>
<dbReference type="GO" id="GO:0034599">
    <property type="term" value="P:cellular response to oxidative stress"/>
    <property type="evidence" value="ECO:0007669"/>
    <property type="project" value="InterPro"/>
</dbReference>
<feature type="compositionally biased region" description="Basic and acidic residues" evidence="33">
    <location>
        <begin position="703"/>
        <end position="713"/>
    </location>
</feature>
<evidence type="ECO:0000256" key="19">
    <source>
        <dbReference type="ARBA" id="ARBA00022960"/>
    </source>
</evidence>
<accession>A0A699GJ01</accession>
<feature type="region of interest" description="Disordered" evidence="33">
    <location>
        <begin position="2113"/>
        <end position="2159"/>
    </location>
</feature>
<dbReference type="InterPro" id="IPR000158">
    <property type="entry name" value="Cell_div_FtsZ"/>
</dbReference>
<dbReference type="InterPro" id="IPR023397">
    <property type="entry name" value="SAM-dep_MeTrfase_MraW_recog"/>
</dbReference>
<evidence type="ECO:0000256" key="9">
    <source>
        <dbReference type="ARBA" id="ARBA00022475"/>
    </source>
</evidence>
<protein>
    <recommendedName>
        <fullName evidence="29">Glutaredoxin-dependent peroxiredoxin</fullName>
        <ecNumber evidence="8">1.11.1.25</ecNumber>
        <ecNumber evidence="7">6.3.2.8</ecNumber>
    </recommendedName>
    <alternativeName>
        <fullName evidence="28">UDP-MurNAc-pentapeptide synthetase</fullName>
    </alternativeName>
</protein>
<feature type="region of interest" description="Disordered" evidence="33">
    <location>
        <begin position="2787"/>
        <end position="2833"/>
    </location>
</feature>
<dbReference type="NCBIfam" id="TIGR01174">
    <property type="entry name" value="ftsA"/>
    <property type="match status" value="1"/>
</dbReference>
<dbReference type="GO" id="GO:0071555">
    <property type="term" value="P:cell wall organization"/>
    <property type="evidence" value="ECO:0007669"/>
    <property type="project" value="UniProtKB-KW"/>
</dbReference>
<dbReference type="SUPFAM" id="SSF52440">
    <property type="entry name" value="PreATP-grasp domain"/>
    <property type="match status" value="1"/>
</dbReference>
<dbReference type="InterPro" id="IPR036525">
    <property type="entry name" value="Tubulin/FtsZ_GTPase_sf"/>
</dbReference>
<dbReference type="GO" id="GO:0008716">
    <property type="term" value="F:D-alanine-D-alanine ligase activity"/>
    <property type="evidence" value="ECO:0007669"/>
    <property type="project" value="InterPro"/>
</dbReference>
<dbReference type="NCBIfam" id="TIGR01085">
    <property type="entry name" value="murE"/>
    <property type="match status" value="1"/>
</dbReference>
<evidence type="ECO:0000256" key="27">
    <source>
        <dbReference type="ARBA" id="ARBA00023316"/>
    </source>
</evidence>
<feature type="region of interest" description="Disordered" evidence="33">
    <location>
        <begin position="860"/>
        <end position="926"/>
    </location>
</feature>
<feature type="compositionally biased region" description="Low complexity" evidence="33">
    <location>
        <begin position="4187"/>
        <end position="4210"/>
    </location>
</feature>
<evidence type="ECO:0000256" key="23">
    <source>
        <dbReference type="ARBA" id="ARBA00023136"/>
    </source>
</evidence>
<feature type="domain" description="ATP-grasp" evidence="34">
    <location>
        <begin position="3932"/>
        <end position="4132"/>
    </location>
</feature>
<dbReference type="GO" id="GO:0046872">
    <property type="term" value="F:metal ion binding"/>
    <property type="evidence" value="ECO:0007669"/>
    <property type="project" value="UniProtKB-KW"/>
</dbReference>
<evidence type="ECO:0000256" key="5">
    <source>
        <dbReference type="ARBA" id="ARBA00009690"/>
    </source>
</evidence>
<dbReference type="NCBIfam" id="TIGR01143">
    <property type="entry name" value="murF"/>
    <property type="match status" value="1"/>
</dbReference>
<keyword evidence="17" id="KW-0460">Magnesium</keyword>
<dbReference type="SUPFAM" id="SSF55307">
    <property type="entry name" value="Tubulin C-terminal domain-like"/>
    <property type="match status" value="1"/>
</dbReference>
<keyword evidence="18" id="KW-0049">Antioxidant</keyword>
<keyword evidence="11" id="KW-0575">Peroxidase</keyword>
<dbReference type="InterPro" id="IPR013221">
    <property type="entry name" value="Mur_ligase_cen"/>
</dbReference>
<dbReference type="SMART" id="SM00842">
    <property type="entry name" value="FtsA"/>
    <property type="match status" value="1"/>
</dbReference>
<evidence type="ECO:0000256" key="2">
    <source>
        <dbReference type="ARBA" id="ARBA00004496"/>
    </source>
</evidence>
<dbReference type="Pfam" id="PF00091">
    <property type="entry name" value="Tubulin"/>
    <property type="match status" value="1"/>
</dbReference>
<dbReference type="InterPro" id="IPR011127">
    <property type="entry name" value="Dala_Dala_lig_N"/>
</dbReference>
<evidence type="ECO:0000256" key="12">
    <source>
        <dbReference type="ARBA" id="ARBA00022598"/>
    </source>
</evidence>
<dbReference type="NCBIfam" id="TIGR00006">
    <property type="entry name" value="16S rRNA (cytosine(1402)-N(4))-methyltransferase RsmH"/>
    <property type="match status" value="1"/>
</dbReference>
<feature type="compositionally biased region" description="Basic and acidic residues" evidence="33">
    <location>
        <begin position="471"/>
        <end position="481"/>
    </location>
</feature>
<dbReference type="Pfam" id="PF01820">
    <property type="entry name" value="Dala_Dala_lig_N"/>
    <property type="match status" value="1"/>
</dbReference>
<dbReference type="Pfam" id="PF08534">
    <property type="entry name" value="Redoxin"/>
    <property type="match status" value="1"/>
</dbReference>
<dbReference type="CDD" id="cd02201">
    <property type="entry name" value="FtsZ_type1"/>
    <property type="match status" value="1"/>
</dbReference>
<dbReference type="CDD" id="cd24048">
    <property type="entry name" value="ASKHA_NBD_FtsA"/>
    <property type="match status" value="1"/>
</dbReference>
<feature type="compositionally biased region" description="Basic and acidic residues" evidence="33">
    <location>
        <begin position="876"/>
        <end position="897"/>
    </location>
</feature>
<evidence type="ECO:0000256" key="11">
    <source>
        <dbReference type="ARBA" id="ARBA00022559"/>
    </source>
</evidence>
<dbReference type="FunFam" id="3.40.1190.10:FF:000001">
    <property type="entry name" value="UDP-N-acetylmuramate--L-alanine ligase"/>
    <property type="match status" value="1"/>
</dbReference>
<dbReference type="Gene3D" id="3.30.470.20">
    <property type="entry name" value="ATP-grasp fold, B domain"/>
    <property type="match status" value="1"/>
</dbReference>
<dbReference type="InterPro" id="IPR020805">
    <property type="entry name" value="Cell_div_FtsZ_CS"/>
</dbReference>
<dbReference type="PROSITE" id="PS00843">
    <property type="entry name" value="DALA_DALA_LIGASE_1"/>
    <property type="match status" value="1"/>
</dbReference>
<feature type="compositionally biased region" description="Low complexity" evidence="33">
    <location>
        <begin position="2538"/>
        <end position="2556"/>
    </location>
</feature>
<evidence type="ECO:0000256" key="10">
    <source>
        <dbReference type="ARBA" id="ARBA00022490"/>
    </source>
</evidence>
<dbReference type="Gene3D" id="3.90.190.20">
    <property type="entry name" value="Mur ligase, C-terminal domain"/>
    <property type="match status" value="3"/>
</dbReference>
<dbReference type="Pfam" id="PF01795">
    <property type="entry name" value="Methyltransf_5"/>
    <property type="match status" value="1"/>
</dbReference>
<evidence type="ECO:0000256" key="16">
    <source>
        <dbReference type="ARBA" id="ARBA00022840"/>
    </source>
</evidence>
<feature type="compositionally biased region" description="Basic residues" evidence="33">
    <location>
        <begin position="681"/>
        <end position="702"/>
    </location>
</feature>
<feature type="compositionally biased region" description="Low complexity" evidence="33">
    <location>
        <begin position="715"/>
        <end position="724"/>
    </location>
</feature>
<dbReference type="Pfam" id="PF02491">
    <property type="entry name" value="SHS2_FTSA"/>
    <property type="match status" value="1"/>
</dbReference>
<dbReference type="InterPro" id="IPR013740">
    <property type="entry name" value="Redoxin"/>
</dbReference>
<dbReference type="PROSITE" id="PS50975">
    <property type="entry name" value="ATP_GRASP"/>
    <property type="match status" value="1"/>
</dbReference>
<feature type="compositionally biased region" description="Basic and acidic residues" evidence="33">
    <location>
        <begin position="3361"/>
        <end position="3370"/>
    </location>
</feature>
<dbReference type="InterPro" id="IPR002903">
    <property type="entry name" value="RsmH"/>
</dbReference>
<evidence type="ECO:0000256" key="14">
    <source>
        <dbReference type="ARBA" id="ARBA00022723"/>
    </source>
</evidence>
<feature type="region of interest" description="Disordered" evidence="33">
    <location>
        <begin position="392"/>
        <end position="487"/>
    </location>
</feature>
<keyword evidence="12" id="KW-0436">Ligase</keyword>
<dbReference type="InterPro" id="IPR029063">
    <property type="entry name" value="SAM-dependent_MTases_sf"/>
</dbReference>
<feature type="compositionally biased region" description="Basic residues" evidence="33">
    <location>
        <begin position="3296"/>
        <end position="3311"/>
    </location>
</feature>
<dbReference type="InterPro" id="IPR024757">
    <property type="entry name" value="FtsZ_C"/>
</dbReference>
<keyword evidence="15 32" id="KW-0547">Nucleotide-binding</keyword>
<dbReference type="Gene3D" id="3.40.50.150">
    <property type="entry name" value="Vaccinia Virus protein VP39"/>
    <property type="match status" value="1"/>
</dbReference>
<dbReference type="InterPro" id="IPR050061">
    <property type="entry name" value="MurCDEF_pg_biosynth"/>
</dbReference>
<dbReference type="InterPro" id="IPR008280">
    <property type="entry name" value="Tub_FtsZ_C"/>
</dbReference>
<dbReference type="SUPFAM" id="SSF52833">
    <property type="entry name" value="Thioredoxin-like"/>
    <property type="match status" value="1"/>
</dbReference>
<dbReference type="InterPro" id="IPR004101">
    <property type="entry name" value="Mur_ligase_C"/>
</dbReference>
<dbReference type="Gene3D" id="1.10.150.170">
    <property type="entry name" value="Putative methyltransferase TM0872, insert domain"/>
    <property type="match status" value="1"/>
</dbReference>
<feature type="compositionally biased region" description="Basic and acidic residues" evidence="33">
    <location>
        <begin position="392"/>
        <end position="407"/>
    </location>
</feature>
<keyword evidence="20" id="KW-0573">Peptidoglycan synthesis</keyword>
<dbReference type="InterPro" id="IPR036249">
    <property type="entry name" value="Thioredoxin-like_sf"/>
</dbReference>
<dbReference type="InterPro" id="IPR003494">
    <property type="entry name" value="SHS2_FtsA"/>
</dbReference>
<evidence type="ECO:0000256" key="33">
    <source>
        <dbReference type="SAM" id="MobiDB-lite"/>
    </source>
</evidence>
<comment type="similarity">
    <text evidence="6">Belongs to the peroxiredoxin family. Prx5 subfamily.</text>
</comment>
<dbReference type="HAMAP" id="MF_02033">
    <property type="entry name" value="FtsA"/>
    <property type="match status" value="1"/>
</dbReference>
<dbReference type="HAMAP" id="MF_01007">
    <property type="entry name" value="16SrRNA_methyltr_H"/>
    <property type="match status" value="1"/>
</dbReference>
<dbReference type="InterPro" id="IPR043129">
    <property type="entry name" value="ATPase_NBD"/>
</dbReference>
<dbReference type="GO" id="GO:0005525">
    <property type="term" value="F:GTP binding"/>
    <property type="evidence" value="ECO:0007669"/>
    <property type="project" value="UniProtKB-KW"/>
</dbReference>
<dbReference type="FunFam" id="3.40.50.20:FF:000013">
    <property type="entry name" value="D-alanine--D-alanine ligase"/>
    <property type="match status" value="1"/>
</dbReference>
<dbReference type="PROSITE" id="PS00844">
    <property type="entry name" value="DALA_DALA_LIGASE_2"/>
    <property type="match status" value="1"/>
</dbReference>
<comment type="similarity">
    <text evidence="5">Belongs to the FtsZ family.</text>
</comment>
<dbReference type="UniPathway" id="UPA00219"/>
<feature type="region of interest" description="Disordered" evidence="33">
    <location>
        <begin position="1870"/>
        <end position="1944"/>
    </location>
</feature>
<feature type="compositionally biased region" description="Low complexity" evidence="33">
    <location>
        <begin position="3227"/>
        <end position="3236"/>
    </location>
</feature>
<dbReference type="Gene3D" id="3.30.420.40">
    <property type="match status" value="2"/>
</dbReference>
<dbReference type="EMBL" id="BKCJ010000001">
    <property type="protein sequence ID" value="GEU28085.1"/>
    <property type="molecule type" value="Genomic_DNA"/>
</dbReference>
<dbReference type="InterPro" id="IPR013815">
    <property type="entry name" value="ATP_grasp_subdomain_1"/>
</dbReference>
<evidence type="ECO:0000259" key="34">
    <source>
        <dbReference type="PROSITE" id="PS50975"/>
    </source>
</evidence>
<dbReference type="NCBIfam" id="TIGR01082">
    <property type="entry name" value="murC"/>
    <property type="match status" value="1"/>
</dbReference>
<evidence type="ECO:0000256" key="21">
    <source>
        <dbReference type="ARBA" id="ARBA00023002"/>
    </source>
</evidence>
<dbReference type="GO" id="GO:0047480">
    <property type="term" value="F:UDP-N-acetylmuramoyl-tripeptide-D-alanyl-D-alanine ligase activity"/>
    <property type="evidence" value="ECO:0007669"/>
    <property type="project" value="InterPro"/>
</dbReference>
<dbReference type="InterPro" id="IPR013766">
    <property type="entry name" value="Thioredoxin_domain"/>
</dbReference>
<organism evidence="36">
    <name type="scientific">Tanacetum cinerariifolium</name>
    <name type="common">Dalmatian daisy</name>
    <name type="synonym">Chrysanthemum cinerariifolium</name>
    <dbReference type="NCBI Taxonomy" id="118510"/>
    <lineage>
        <taxon>Eukaryota</taxon>
        <taxon>Viridiplantae</taxon>
        <taxon>Streptophyta</taxon>
        <taxon>Embryophyta</taxon>
        <taxon>Tracheophyta</taxon>
        <taxon>Spermatophyta</taxon>
        <taxon>Magnoliopsida</taxon>
        <taxon>eudicotyledons</taxon>
        <taxon>Gunneridae</taxon>
        <taxon>Pentapetalae</taxon>
        <taxon>asterids</taxon>
        <taxon>campanulids</taxon>
        <taxon>Asterales</taxon>
        <taxon>Asteraceae</taxon>
        <taxon>Asteroideae</taxon>
        <taxon>Anthemideae</taxon>
        <taxon>Anthemidinae</taxon>
        <taxon>Tanacetum</taxon>
    </lineage>
</organism>
<dbReference type="HAMAP" id="MF_00047">
    <property type="entry name" value="Dala_Dala_lig"/>
    <property type="match status" value="1"/>
</dbReference>
<feature type="compositionally biased region" description="Basic residues" evidence="33">
    <location>
        <begin position="50"/>
        <end position="74"/>
    </location>
</feature>
<dbReference type="PRINTS" id="PR00423">
    <property type="entry name" value="CELLDVISFTSZ"/>
</dbReference>
<feature type="region of interest" description="Disordered" evidence="33">
    <location>
        <begin position="3270"/>
        <end position="3375"/>
    </location>
</feature>
<feature type="region of interest" description="Disordered" evidence="33">
    <location>
        <begin position="4138"/>
        <end position="4168"/>
    </location>
</feature>
<feature type="compositionally biased region" description="Gly residues" evidence="33">
    <location>
        <begin position="2792"/>
        <end position="2802"/>
    </location>
</feature>
<dbReference type="InterPro" id="IPR005905">
    <property type="entry name" value="D_ala_D_ala"/>
</dbReference>
<dbReference type="Pfam" id="PF21799">
    <property type="entry name" value="MurD-like_N"/>
    <property type="match status" value="1"/>
</dbReference>
<evidence type="ECO:0000256" key="8">
    <source>
        <dbReference type="ARBA" id="ARBA00013016"/>
    </source>
</evidence>
<keyword evidence="25" id="KW-0676">Redox-active center</keyword>
<evidence type="ECO:0000256" key="26">
    <source>
        <dbReference type="ARBA" id="ARBA00023306"/>
    </source>
</evidence>
<feature type="region of interest" description="Disordered" evidence="33">
    <location>
        <begin position="2046"/>
        <end position="2072"/>
    </location>
</feature>
<dbReference type="PANTHER" id="PTHR43445:SF3">
    <property type="entry name" value="UDP-N-ACETYLMURAMATE--L-ALANINE LIGASE"/>
    <property type="match status" value="1"/>
</dbReference>
<dbReference type="SUPFAM" id="SSF53623">
    <property type="entry name" value="MurD-like peptide ligases, catalytic domain"/>
    <property type="match status" value="4"/>
</dbReference>
<dbReference type="EC" id="1.11.1.25" evidence="8"/>
<feature type="region of interest" description="Disordered" evidence="33">
    <location>
        <begin position="2493"/>
        <end position="2667"/>
    </location>
</feature>
<dbReference type="Gene3D" id="3.40.30.10">
    <property type="entry name" value="Glutaredoxin"/>
    <property type="match status" value="1"/>
</dbReference>
<dbReference type="NCBIfam" id="TIGR01205">
    <property type="entry name" value="D_ala_D_alaTIGR"/>
    <property type="match status" value="1"/>
</dbReference>
<dbReference type="GO" id="GO:0051301">
    <property type="term" value="P:cell division"/>
    <property type="evidence" value="ECO:0007669"/>
    <property type="project" value="UniProtKB-KW"/>
</dbReference>
<evidence type="ECO:0000256" key="6">
    <source>
        <dbReference type="ARBA" id="ARBA00010505"/>
    </source>
</evidence>
<feature type="compositionally biased region" description="Basic residues" evidence="33">
    <location>
        <begin position="2559"/>
        <end position="2581"/>
    </location>
</feature>
<feature type="compositionally biased region" description="Basic residues" evidence="33">
    <location>
        <begin position="725"/>
        <end position="736"/>
    </location>
</feature>
<keyword evidence="14" id="KW-0479">Metal-binding</keyword>
<evidence type="ECO:0000256" key="28">
    <source>
        <dbReference type="ARBA" id="ARBA00031461"/>
    </source>
</evidence>
<feature type="active site" description="Cysteine sulfenic acid (-SOH) intermediate" evidence="31">
    <location>
        <position position="5199"/>
    </location>
</feature>
<keyword evidence="23" id="KW-0472">Membrane</keyword>
<dbReference type="SUPFAM" id="SSF63418">
    <property type="entry name" value="MurE/MurF N-terminal domain"/>
    <property type="match status" value="2"/>
</dbReference>
<feature type="region of interest" description="Disordered" evidence="33">
    <location>
        <begin position="4184"/>
        <end position="4229"/>
    </location>
</feature>
<dbReference type="InterPro" id="IPR036615">
    <property type="entry name" value="Mur_ligase_C_dom_sf"/>
</dbReference>
<comment type="catalytic activity">
    <reaction evidence="1">
        <text>[glutaredoxin]-dithiol + a hydroperoxide = [glutaredoxin]-disulfide + an alcohol + H2O</text>
        <dbReference type="Rhea" id="RHEA:62624"/>
        <dbReference type="Rhea" id="RHEA-COMP:10729"/>
        <dbReference type="Rhea" id="RHEA-COMP:10730"/>
        <dbReference type="ChEBI" id="CHEBI:15377"/>
        <dbReference type="ChEBI" id="CHEBI:29950"/>
        <dbReference type="ChEBI" id="CHEBI:30879"/>
        <dbReference type="ChEBI" id="CHEBI:35924"/>
        <dbReference type="ChEBI" id="CHEBI:50058"/>
        <dbReference type="EC" id="1.11.1.25"/>
    </reaction>
</comment>
<dbReference type="SUPFAM" id="SSF53335">
    <property type="entry name" value="S-adenosyl-L-methionine-dependent methyltransferases"/>
    <property type="match status" value="1"/>
</dbReference>
<evidence type="ECO:0000256" key="29">
    <source>
        <dbReference type="ARBA" id="ARBA00031688"/>
    </source>
</evidence>
<keyword evidence="21" id="KW-0560">Oxidoreductase</keyword>
<dbReference type="SUPFAM" id="SSF51984">
    <property type="entry name" value="MurCD N-terminal domain"/>
    <property type="match status" value="2"/>
</dbReference>
<evidence type="ECO:0000256" key="4">
    <source>
        <dbReference type="ARBA" id="ARBA00005898"/>
    </source>
</evidence>
<evidence type="ECO:0000256" key="15">
    <source>
        <dbReference type="ARBA" id="ARBA00022741"/>
    </source>
</evidence>
<evidence type="ECO:0000259" key="35">
    <source>
        <dbReference type="PROSITE" id="PS51352"/>
    </source>
</evidence>
<keyword evidence="26" id="KW-0131">Cell cycle</keyword>
<keyword evidence="10" id="KW-0963">Cytoplasm</keyword>
<dbReference type="InterPro" id="IPR035911">
    <property type="entry name" value="MurE/MurF_N"/>
</dbReference>
<dbReference type="InterPro" id="IPR000291">
    <property type="entry name" value="D-Ala_lig_Van_CS"/>
</dbReference>
<dbReference type="Gene3D" id="3.40.1190.10">
    <property type="entry name" value="Mur-like, catalytic domain"/>
    <property type="match status" value="4"/>
</dbReference>
<dbReference type="Pfam" id="PF02875">
    <property type="entry name" value="Mur_ligase_C"/>
    <property type="match status" value="3"/>
</dbReference>
<dbReference type="Gene3D" id="3.40.50.1440">
    <property type="entry name" value="Tubulin/FtsZ, GTPase domain"/>
    <property type="match status" value="1"/>
</dbReference>
<dbReference type="InterPro" id="IPR037944">
    <property type="entry name" value="PRX5-like"/>
</dbReference>
<dbReference type="GO" id="GO:0008379">
    <property type="term" value="F:thioredoxin peroxidase activity"/>
    <property type="evidence" value="ECO:0007669"/>
    <property type="project" value="InterPro"/>
</dbReference>
<gene>
    <name evidence="36" type="ORF">Tci_000063</name>
</gene>
<evidence type="ECO:0000256" key="20">
    <source>
        <dbReference type="ARBA" id="ARBA00022984"/>
    </source>
</evidence>
<dbReference type="InterPro" id="IPR005863">
    <property type="entry name" value="UDP-N-AcMur_synth"/>
</dbReference>
<feature type="compositionally biased region" description="Low complexity" evidence="33">
    <location>
        <begin position="742"/>
        <end position="754"/>
    </location>
</feature>
<dbReference type="SMART" id="SM00864">
    <property type="entry name" value="Tubulin"/>
    <property type="match status" value="1"/>
</dbReference>
<evidence type="ECO:0000256" key="7">
    <source>
        <dbReference type="ARBA" id="ARBA00012211"/>
    </source>
</evidence>
<dbReference type="NCBIfam" id="NF002378">
    <property type="entry name" value="PRK01372.1"/>
    <property type="match status" value="1"/>
</dbReference>
<dbReference type="GO" id="GO:0008360">
    <property type="term" value="P:regulation of cell shape"/>
    <property type="evidence" value="ECO:0007669"/>
    <property type="project" value="UniProtKB-KW"/>
</dbReference>
<dbReference type="InterPro" id="IPR005758">
    <property type="entry name" value="UDP-N-AcMur_Ala_ligase_MurC"/>
</dbReference>
<keyword evidence="22" id="KW-0342">GTP-binding</keyword>
<dbReference type="Gene3D" id="3.30.1490.20">
    <property type="entry name" value="ATP-grasp fold, A domain"/>
    <property type="match status" value="1"/>
</dbReference>
<dbReference type="Gene3D" id="3.30.1330.20">
    <property type="entry name" value="Tubulin/FtsZ, C-terminal domain"/>
    <property type="match status" value="1"/>
</dbReference>
<dbReference type="SUPFAM" id="SSF56059">
    <property type="entry name" value="Glutathione synthetase ATP-binding domain-like"/>
    <property type="match status" value="1"/>
</dbReference>
<feature type="compositionally biased region" description="Basic and acidic residues" evidence="33">
    <location>
        <begin position="2493"/>
        <end position="2519"/>
    </location>
</feature>
<dbReference type="Pfam" id="PF01225">
    <property type="entry name" value="Mur_ligase"/>
    <property type="match status" value="2"/>
</dbReference>
<dbReference type="Pfam" id="PF07478">
    <property type="entry name" value="Dala_Dala_lig_C"/>
    <property type="match status" value="1"/>
</dbReference>
<comment type="similarity">
    <text evidence="4">Belongs to the MurCDEF family. MurE subfamily.</text>
</comment>
<comment type="pathway">
    <text evidence="3">Cell wall biogenesis; peptidoglycan biosynthesis.</text>
</comment>
<dbReference type="InterPro" id="IPR005761">
    <property type="entry name" value="UDP-N-AcMur-Glu-dNH2Pim_ligase"/>
</dbReference>
<dbReference type="InterPro" id="IPR011095">
    <property type="entry name" value="Dala_Dala_lig_C"/>
</dbReference>
<dbReference type="InterPro" id="IPR018316">
    <property type="entry name" value="Tubulin/FtsZ_2-layer-sand-dom"/>
</dbReference>
<evidence type="ECO:0000256" key="30">
    <source>
        <dbReference type="ARBA" id="ARBA00047833"/>
    </source>
</evidence>
<keyword evidence="24" id="KW-0464">Manganese</keyword>
<evidence type="ECO:0000313" key="36">
    <source>
        <dbReference type="EMBL" id="GEU28085.1"/>
    </source>
</evidence>
<dbReference type="HAMAP" id="MF_00046">
    <property type="entry name" value="MurC"/>
    <property type="match status" value="1"/>
</dbReference>
<feature type="compositionally biased region" description="Basic and acidic residues" evidence="33">
    <location>
        <begin position="3328"/>
        <end position="3349"/>
    </location>
</feature>
<dbReference type="SUPFAM" id="SSF81799">
    <property type="entry name" value="Putative methyltransferase TM0872, insert domain"/>
    <property type="match status" value="1"/>
</dbReference>
<dbReference type="HAMAP" id="MF_00909">
    <property type="entry name" value="FtsZ"/>
    <property type="match status" value="1"/>
</dbReference>
<feature type="region of interest" description="Disordered" evidence="33">
    <location>
        <begin position="3059"/>
        <end position="3113"/>
    </location>
</feature>
<dbReference type="InterPro" id="IPR036565">
    <property type="entry name" value="Mur-like_cat_sf"/>
</dbReference>
<dbReference type="InterPro" id="IPR016185">
    <property type="entry name" value="PreATP-grasp_dom_sf"/>
</dbReference>
<dbReference type="GO" id="GO:0005524">
    <property type="term" value="F:ATP binding"/>
    <property type="evidence" value="ECO:0007669"/>
    <property type="project" value="UniProtKB-UniRule"/>
</dbReference>
<dbReference type="FunFam" id="3.40.30.10:FF:000020">
    <property type="entry name" value="Peroxiredoxin"/>
    <property type="match status" value="1"/>
</dbReference>
<feature type="compositionally biased region" description="Basic residues" evidence="33">
    <location>
        <begin position="461"/>
        <end position="470"/>
    </location>
</feature>
<comment type="subcellular location">
    <subcellularLocation>
        <location evidence="2">Cytoplasm</location>
    </subcellularLocation>
</comment>
<feature type="compositionally biased region" description="Basic residues" evidence="33">
    <location>
        <begin position="2639"/>
        <end position="2667"/>
    </location>
</feature>
<evidence type="ECO:0000256" key="18">
    <source>
        <dbReference type="ARBA" id="ARBA00022862"/>
    </source>
</evidence>
<evidence type="ECO:0000256" key="22">
    <source>
        <dbReference type="ARBA" id="ARBA00023134"/>
    </source>
</evidence>
<dbReference type="Gene3D" id="3.40.1390.10">
    <property type="entry name" value="MurE/MurF, N-terminal domain"/>
    <property type="match status" value="2"/>
</dbReference>
<keyword evidence="16 32" id="KW-0067">ATP-binding</keyword>
<evidence type="ECO:0000256" key="17">
    <source>
        <dbReference type="ARBA" id="ARBA00022842"/>
    </source>
</evidence>
<evidence type="ECO:0000256" key="32">
    <source>
        <dbReference type="PROSITE-ProRule" id="PRU00409"/>
    </source>
</evidence>
<feature type="compositionally biased region" description="Basic residues" evidence="33">
    <location>
        <begin position="1885"/>
        <end position="1894"/>
    </location>
</feature>
<dbReference type="Pfam" id="PF14450">
    <property type="entry name" value="FtsA"/>
    <property type="match status" value="1"/>
</dbReference>
<keyword evidence="13 36" id="KW-0132">Cell division</keyword>
<name>A0A699GJ01_TANCI</name>
<dbReference type="InterPro" id="IPR037103">
    <property type="entry name" value="Tubulin/FtsZ-like_C"/>
</dbReference>
<evidence type="ECO:0000256" key="13">
    <source>
        <dbReference type="ARBA" id="ARBA00022618"/>
    </source>
</evidence>
<feature type="compositionally biased region" description="Basic and acidic residues" evidence="33">
    <location>
        <begin position="565"/>
        <end position="574"/>
    </location>
</feature>
<dbReference type="InterPro" id="IPR011761">
    <property type="entry name" value="ATP-grasp"/>
</dbReference>
<feature type="region of interest" description="Disordered" evidence="33">
    <location>
        <begin position="541"/>
        <end position="616"/>
    </location>
</feature>
<dbReference type="CDD" id="cd03013">
    <property type="entry name" value="PRX5_like"/>
    <property type="match status" value="1"/>
</dbReference>
<comment type="caution">
    <text evidence="36">The sequence shown here is derived from an EMBL/GenBank/DDBJ whole genome shotgun (WGS) entry which is preliminary data.</text>
</comment>
<dbReference type="GO" id="GO:0005737">
    <property type="term" value="C:cytoplasm"/>
    <property type="evidence" value="ECO:0007669"/>
    <property type="project" value="UniProtKB-SubCell"/>
</dbReference>
<dbReference type="EC" id="6.3.2.8" evidence="7"/>
<dbReference type="PROSITE" id="PS01135">
    <property type="entry name" value="FTSZ_2"/>
    <property type="match status" value="1"/>
</dbReference>
<keyword evidence="9" id="KW-1003">Cell membrane</keyword>